<evidence type="ECO:0000256" key="2">
    <source>
        <dbReference type="SAM" id="SignalP"/>
    </source>
</evidence>
<evidence type="ECO:0000259" key="3">
    <source>
        <dbReference type="Pfam" id="PF08237"/>
    </source>
</evidence>
<name>A0A375YRN7_MYCPF</name>
<dbReference type="Pfam" id="PF08237">
    <property type="entry name" value="PE-PPE"/>
    <property type="match status" value="1"/>
</dbReference>
<feature type="compositionally biased region" description="Acidic residues" evidence="1">
    <location>
        <begin position="462"/>
        <end position="475"/>
    </location>
</feature>
<feature type="compositionally biased region" description="Low complexity" evidence="1">
    <location>
        <begin position="372"/>
        <end position="382"/>
    </location>
</feature>
<feature type="signal peptide" evidence="2">
    <location>
        <begin position="1"/>
        <end position="22"/>
    </location>
</feature>
<gene>
    <name evidence="4" type="ORF">MPP7335_05546</name>
</gene>
<keyword evidence="5" id="KW-1185">Reference proteome</keyword>
<dbReference type="STRING" id="39692.BST38_15200"/>
<reference evidence="4 5" key="1">
    <citation type="submission" date="2018-05" db="EMBL/GenBank/DDBJ databases">
        <authorList>
            <consortium name="IHU Genomes"/>
        </authorList>
    </citation>
    <scope>NUCLEOTIDE SEQUENCE [LARGE SCALE GENOMIC DNA]</scope>
    <source>
        <strain evidence="4 5">P7335</strain>
    </source>
</reference>
<protein>
    <submittedName>
        <fullName evidence="4">PPE family protein PPE42 [Mycobacterium tuberculosis H37Rv]</fullName>
    </submittedName>
</protein>
<proteinExistence type="predicted"/>
<dbReference type="RefSeq" id="WP_083144150.1">
    <property type="nucleotide sequence ID" value="NZ_MVID01000012.1"/>
</dbReference>
<evidence type="ECO:0000256" key="1">
    <source>
        <dbReference type="SAM" id="MobiDB-lite"/>
    </source>
</evidence>
<feature type="compositionally biased region" description="Acidic residues" evidence="1">
    <location>
        <begin position="420"/>
        <end position="439"/>
    </location>
</feature>
<feature type="chain" id="PRO_5016779591" evidence="2">
    <location>
        <begin position="23"/>
        <end position="475"/>
    </location>
</feature>
<dbReference type="AlphaFoldDB" id="A0A375YRN7"/>
<dbReference type="Gene3D" id="3.40.50.1820">
    <property type="entry name" value="alpha/beta hydrolase"/>
    <property type="match status" value="1"/>
</dbReference>
<dbReference type="InterPro" id="IPR029058">
    <property type="entry name" value="AB_hydrolase_fold"/>
</dbReference>
<feature type="compositionally biased region" description="Basic and acidic residues" evidence="1">
    <location>
        <begin position="397"/>
        <end position="418"/>
    </location>
</feature>
<dbReference type="Proteomes" id="UP000252008">
    <property type="component" value="Unassembled WGS sequence"/>
</dbReference>
<accession>A0A375YRN7</accession>
<sequence>MGLVVRSFLALCSALVAVAAFGAPTAVPILAANTTALIMGGTFHPLMGPQDSPEFVKRYLDNAVNNQLAGAYGVAETNAVAVYTPEDFLPIGRLTFDKSVAEGLANLGRCLAADAGCVFNTDPDAGSAVAPQLGDTFLVFGYSQSAAIASLLKKKLIDEHGPGSPSASFMLTANPMRPNGGVLGRFPKLTIPLIGITFYGATPTDSVDGAFKTVDVVRQYDGFGGDFPVRPLNLLATVNALLGYGMMHAETVDVPFTRARYQGRVGDTDYYLIESDLVPLLQPLRPFVPAAILSALDVPLRVIIEDAYDRDVSPGTPTPAKWWPIKDFAGTAAKLVASVPVALDNLTEGFGQGRVFGTTAPGAFGVGGVEWPAGGDDPAAGGDDPESVTPQRVSKPAGRDRQSPDAQEGRDEEIRAGVDFEVDLGEDTDADTEVADDTEGTSTAPGDADVDSDADPPAATEAGDESDDSDAADAA</sequence>
<feature type="domain" description="PE-PPE" evidence="3">
    <location>
        <begin position="76"/>
        <end position="309"/>
    </location>
</feature>
<evidence type="ECO:0000313" key="5">
    <source>
        <dbReference type="Proteomes" id="UP000252008"/>
    </source>
</evidence>
<dbReference type="InterPro" id="IPR013228">
    <property type="entry name" value="PE-PPE_C"/>
</dbReference>
<feature type="region of interest" description="Disordered" evidence="1">
    <location>
        <begin position="367"/>
        <end position="475"/>
    </location>
</feature>
<dbReference type="EMBL" id="UEGS01000001">
    <property type="protein sequence ID" value="SRX83763.1"/>
    <property type="molecule type" value="Genomic_DNA"/>
</dbReference>
<evidence type="ECO:0000313" key="4">
    <source>
        <dbReference type="EMBL" id="SRX83763.1"/>
    </source>
</evidence>
<organism evidence="4 5">
    <name type="scientific">Mycolicibacterium parafortuitum</name>
    <name type="common">Mycobacterium parafortuitum</name>
    <dbReference type="NCBI Taxonomy" id="39692"/>
    <lineage>
        <taxon>Bacteria</taxon>
        <taxon>Bacillati</taxon>
        <taxon>Actinomycetota</taxon>
        <taxon>Actinomycetes</taxon>
        <taxon>Mycobacteriales</taxon>
        <taxon>Mycobacteriaceae</taxon>
        <taxon>Mycolicibacterium</taxon>
    </lineage>
</organism>
<keyword evidence="2" id="KW-0732">Signal</keyword>